<dbReference type="SUPFAM" id="SSF52402">
    <property type="entry name" value="Adenine nucleotide alpha hydrolases-like"/>
    <property type="match status" value="1"/>
</dbReference>
<reference evidence="3 4" key="1">
    <citation type="journal article" date="2018" name="Environ. Microbiol.">
        <title>Novel energy conservation strategies and behaviour of Pelotomaculum schinkii driving syntrophic propionate catabolism.</title>
        <authorList>
            <person name="Hidalgo-Ahumada C.A.P."/>
            <person name="Nobu M.K."/>
            <person name="Narihiro T."/>
            <person name="Tamaki H."/>
            <person name="Liu W.T."/>
            <person name="Kamagata Y."/>
            <person name="Stams A.J.M."/>
            <person name="Imachi H."/>
            <person name="Sousa D.Z."/>
        </authorList>
    </citation>
    <scope>NUCLEOTIDE SEQUENCE [LARGE SCALE GENOMIC DNA]</scope>
    <source>
        <strain evidence="3 4">HH</strain>
    </source>
</reference>
<accession>A0A4Y7RH81</accession>
<name>A0A4Y7RH81_9FIRM</name>
<dbReference type="CDD" id="cd00293">
    <property type="entry name" value="USP-like"/>
    <property type="match status" value="1"/>
</dbReference>
<dbReference type="EMBL" id="QFGA01000001">
    <property type="protein sequence ID" value="TEB08052.1"/>
    <property type="molecule type" value="Genomic_DNA"/>
</dbReference>
<evidence type="ECO:0000313" key="4">
    <source>
        <dbReference type="Proteomes" id="UP000298324"/>
    </source>
</evidence>
<dbReference type="InterPro" id="IPR014729">
    <property type="entry name" value="Rossmann-like_a/b/a_fold"/>
</dbReference>
<evidence type="ECO:0000259" key="2">
    <source>
        <dbReference type="Pfam" id="PF00582"/>
    </source>
</evidence>
<keyword evidence="4" id="KW-1185">Reference proteome</keyword>
<dbReference type="Proteomes" id="UP000298324">
    <property type="component" value="Unassembled WGS sequence"/>
</dbReference>
<dbReference type="PANTHER" id="PTHR46268:SF6">
    <property type="entry name" value="UNIVERSAL STRESS PROTEIN UP12"/>
    <property type="match status" value="1"/>
</dbReference>
<dbReference type="PANTHER" id="PTHR46268">
    <property type="entry name" value="STRESS RESPONSE PROTEIN NHAX"/>
    <property type="match status" value="1"/>
</dbReference>
<dbReference type="AlphaFoldDB" id="A0A4Y7RH81"/>
<proteinExistence type="inferred from homology"/>
<gene>
    <name evidence="3" type="primary">nhaX_2</name>
    <name evidence="3" type="ORF">Psch_01607</name>
</gene>
<dbReference type="InterPro" id="IPR006015">
    <property type="entry name" value="Universal_stress_UspA"/>
</dbReference>
<dbReference type="RefSeq" id="WP_190239801.1">
    <property type="nucleotide sequence ID" value="NZ_QFGA01000001.1"/>
</dbReference>
<evidence type="ECO:0000313" key="3">
    <source>
        <dbReference type="EMBL" id="TEB08052.1"/>
    </source>
</evidence>
<evidence type="ECO:0000256" key="1">
    <source>
        <dbReference type="ARBA" id="ARBA00008791"/>
    </source>
</evidence>
<dbReference type="Gene3D" id="3.40.50.620">
    <property type="entry name" value="HUPs"/>
    <property type="match status" value="1"/>
</dbReference>
<dbReference type="Pfam" id="PF00582">
    <property type="entry name" value="Usp"/>
    <property type="match status" value="1"/>
</dbReference>
<sequence>MIKKILVAYDNGSKAKKALETAIEIAKGNKAGIYLLTSAKMTDFISSVASPEMLKDLEEKSRDYFVEALKEPVERVKKEGIPVFSVILQERPGEAIVRYADEEGMDLIVMGSANRGTVERFLLGLGSVSNYVLQQARQPVLITKE</sequence>
<comment type="similarity">
    <text evidence="1">Belongs to the universal stress protein A family.</text>
</comment>
<comment type="caution">
    <text evidence="3">The sequence shown here is derived from an EMBL/GenBank/DDBJ whole genome shotgun (WGS) entry which is preliminary data.</text>
</comment>
<dbReference type="PRINTS" id="PR01438">
    <property type="entry name" value="UNVRSLSTRESS"/>
</dbReference>
<dbReference type="InterPro" id="IPR006016">
    <property type="entry name" value="UspA"/>
</dbReference>
<protein>
    <submittedName>
        <fullName evidence="3">Stress response protein NhaX</fullName>
    </submittedName>
</protein>
<feature type="domain" description="UspA" evidence="2">
    <location>
        <begin position="1"/>
        <end position="144"/>
    </location>
</feature>
<organism evidence="3 4">
    <name type="scientific">Pelotomaculum schinkii</name>
    <dbReference type="NCBI Taxonomy" id="78350"/>
    <lineage>
        <taxon>Bacteria</taxon>
        <taxon>Bacillati</taxon>
        <taxon>Bacillota</taxon>
        <taxon>Clostridia</taxon>
        <taxon>Eubacteriales</taxon>
        <taxon>Desulfotomaculaceae</taxon>
        <taxon>Pelotomaculum</taxon>
    </lineage>
</organism>